<sequence length="152" mass="17239">MFEALTRLFQKSEPPADSNDPKLSVAALLVHLAAVDGSMTDAERATIRGVLMDRYDLDEPSVDRLIKQAAERDAEAVDFYRFTTGITQLPMEERVEIIRMMWTVVFTDKQNHELEDNMVWRIAELIGVSSRDRTVLRNQVRGQRVAGEASDA</sequence>
<evidence type="ECO:0000313" key="3">
    <source>
        <dbReference type="Proteomes" id="UP000199074"/>
    </source>
</evidence>
<name>A0A1I7NSF2_9HYPH</name>
<dbReference type="Gene3D" id="1.10.3680.10">
    <property type="entry name" value="TerB-like"/>
    <property type="match status" value="1"/>
</dbReference>
<dbReference type="SUPFAM" id="SSF158682">
    <property type="entry name" value="TerB-like"/>
    <property type="match status" value="1"/>
</dbReference>
<dbReference type="EMBL" id="FPCK01000003">
    <property type="protein sequence ID" value="SFV37603.1"/>
    <property type="molecule type" value="Genomic_DNA"/>
</dbReference>
<organism evidence="2 3">
    <name type="scientific">Devosia crocina</name>
    <dbReference type="NCBI Taxonomy" id="429728"/>
    <lineage>
        <taxon>Bacteria</taxon>
        <taxon>Pseudomonadati</taxon>
        <taxon>Pseudomonadota</taxon>
        <taxon>Alphaproteobacteria</taxon>
        <taxon>Hyphomicrobiales</taxon>
        <taxon>Devosiaceae</taxon>
        <taxon>Devosia</taxon>
    </lineage>
</organism>
<dbReference type="AlphaFoldDB" id="A0A1I7NSF2"/>
<dbReference type="InterPro" id="IPR007791">
    <property type="entry name" value="DjlA_N"/>
</dbReference>
<feature type="domain" description="Co-chaperone DjlA N-terminal" evidence="1">
    <location>
        <begin position="23"/>
        <end position="137"/>
    </location>
</feature>
<evidence type="ECO:0000259" key="1">
    <source>
        <dbReference type="Pfam" id="PF05099"/>
    </source>
</evidence>
<dbReference type="InterPro" id="IPR029024">
    <property type="entry name" value="TerB-like"/>
</dbReference>
<proteinExistence type="predicted"/>
<gene>
    <name evidence="2" type="ORF">SAMN05216456_3007</name>
</gene>
<protein>
    <submittedName>
        <fullName evidence="2">Uncharacterized conserved protein, tellurite resistance protein B (TerB) family</fullName>
    </submittedName>
</protein>
<dbReference type="Pfam" id="PF05099">
    <property type="entry name" value="TerB"/>
    <property type="match status" value="1"/>
</dbReference>
<dbReference type="RefSeq" id="WP_092425915.1">
    <property type="nucleotide sequence ID" value="NZ_FPCK01000003.1"/>
</dbReference>
<dbReference type="CDD" id="cd07313">
    <property type="entry name" value="terB_like_2"/>
    <property type="match status" value="1"/>
</dbReference>
<dbReference type="OrthoDB" id="5402150at2"/>
<dbReference type="Proteomes" id="UP000199074">
    <property type="component" value="Unassembled WGS sequence"/>
</dbReference>
<keyword evidence="3" id="KW-1185">Reference proteome</keyword>
<dbReference type="STRING" id="429728.SAMN05216456_3007"/>
<accession>A0A1I7NSF2</accession>
<reference evidence="2 3" key="1">
    <citation type="submission" date="2016-10" db="EMBL/GenBank/DDBJ databases">
        <authorList>
            <person name="de Groot N.N."/>
        </authorList>
    </citation>
    <scope>NUCLEOTIDE SEQUENCE [LARGE SCALE GENOMIC DNA]</scope>
    <source>
        <strain evidence="2 3">IPL20</strain>
    </source>
</reference>
<evidence type="ECO:0000313" key="2">
    <source>
        <dbReference type="EMBL" id="SFV37603.1"/>
    </source>
</evidence>